<organism evidence="1 2">
    <name type="scientific">Lactuca saligna</name>
    <name type="common">Willowleaf lettuce</name>
    <dbReference type="NCBI Taxonomy" id="75948"/>
    <lineage>
        <taxon>Eukaryota</taxon>
        <taxon>Viridiplantae</taxon>
        <taxon>Streptophyta</taxon>
        <taxon>Embryophyta</taxon>
        <taxon>Tracheophyta</taxon>
        <taxon>Spermatophyta</taxon>
        <taxon>Magnoliopsida</taxon>
        <taxon>eudicotyledons</taxon>
        <taxon>Gunneridae</taxon>
        <taxon>Pentapetalae</taxon>
        <taxon>asterids</taxon>
        <taxon>campanulids</taxon>
        <taxon>Asterales</taxon>
        <taxon>Asteraceae</taxon>
        <taxon>Cichorioideae</taxon>
        <taxon>Cichorieae</taxon>
        <taxon>Lactucinae</taxon>
        <taxon>Lactuca</taxon>
    </lineage>
</organism>
<keyword evidence="2" id="KW-1185">Reference proteome</keyword>
<gene>
    <name evidence="1" type="ORF">LSALG_LOCUS2477</name>
</gene>
<dbReference type="Proteomes" id="UP001177003">
    <property type="component" value="Chromosome 0"/>
</dbReference>
<protein>
    <submittedName>
        <fullName evidence="1">Uncharacterized protein</fullName>
    </submittedName>
</protein>
<name>A0AA35UN79_LACSI</name>
<proteinExistence type="predicted"/>
<sequence length="99" mass="10411">MARASRMHPNRDEPLVTVPTVVNRCVATGEHGGNDNINHNKCNLRASQLEADTPFFVSGETTMALLVVFNFDCGGGDLNGGGGAASEIVRVEVAAGDLR</sequence>
<evidence type="ECO:0000313" key="2">
    <source>
        <dbReference type="Proteomes" id="UP001177003"/>
    </source>
</evidence>
<dbReference type="AlphaFoldDB" id="A0AA35UN79"/>
<dbReference type="EMBL" id="OX465086">
    <property type="protein sequence ID" value="CAI9261701.1"/>
    <property type="molecule type" value="Genomic_DNA"/>
</dbReference>
<evidence type="ECO:0000313" key="1">
    <source>
        <dbReference type="EMBL" id="CAI9261701.1"/>
    </source>
</evidence>
<reference evidence="1" key="1">
    <citation type="submission" date="2023-04" db="EMBL/GenBank/DDBJ databases">
        <authorList>
            <person name="Vijverberg K."/>
            <person name="Xiong W."/>
            <person name="Schranz E."/>
        </authorList>
    </citation>
    <scope>NUCLEOTIDE SEQUENCE</scope>
</reference>
<accession>A0AA35UN79</accession>